<dbReference type="AlphaFoldDB" id="A0A034WXD0"/>
<name>A0A034WXD0_BACDO</name>
<dbReference type="OrthoDB" id="691673at2759"/>
<dbReference type="Pfam" id="PF13837">
    <property type="entry name" value="Myb_DNA-bind_4"/>
    <property type="match status" value="1"/>
</dbReference>
<dbReference type="InterPro" id="IPR044822">
    <property type="entry name" value="Myb_DNA-bind_4"/>
</dbReference>
<reference evidence="2" key="1">
    <citation type="journal article" date="2014" name="BMC Genomics">
        <title>Characterizing the developmental transcriptome of the oriental fruit fly, Bactrocera dorsalis (Diptera: Tephritidae) through comparative genomic analysis with Drosophila melanogaster utilizing modENCODE datasets.</title>
        <authorList>
            <person name="Geib S.M."/>
            <person name="Calla B."/>
            <person name="Hall B."/>
            <person name="Hou S."/>
            <person name="Manoukis N.C."/>
        </authorList>
    </citation>
    <scope>NUCLEOTIDE SEQUENCE</scope>
    <source>
        <strain evidence="2">Punador</strain>
    </source>
</reference>
<evidence type="ECO:0000259" key="1">
    <source>
        <dbReference type="Pfam" id="PF13837"/>
    </source>
</evidence>
<organism evidence="2">
    <name type="scientific">Bactrocera dorsalis</name>
    <name type="common">Oriental fruit fly</name>
    <name type="synonym">Dacus dorsalis</name>
    <dbReference type="NCBI Taxonomy" id="27457"/>
    <lineage>
        <taxon>Eukaryota</taxon>
        <taxon>Metazoa</taxon>
        <taxon>Ecdysozoa</taxon>
        <taxon>Arthropoda</taxon>
        <taxon>Hexapoda</taxon>
        <taxon>Insecta</taxon>
        <taxon>Pterygota</taxon>
        <taxon>Neoptera</taxon>
        <taxon>Endopterygota</taxon>
        <taxon>Diptera</taxon>
        <taxon>Brachycera</taxon>
        <taxon>Muscomorpha</taxon>
        <taxon>Tephritoidea</taxon>
        <taxon>Tephritidae</taxon>
        <taxon>Bactrocera</taxon>
        <taxon>Bactrocera</taxon>
    </lineage>
</organism>
<evidence type="ECO:0000313" key="2">
    <source>
        <dbReference type="EMBL" id="JAC58865.1"/>
    </source>
</evidence>
<sequence>MSVEMATKGHVYSANEIRVKIHNLTNKYRDERKSIGPSGGSPSTWEFYPKINSIFGSYKSFNLKTLVEESTVHEVVYCASPLNSSSITQDSQEELPFVDEEPARKEKNILQIIFKMNFWKNSGLQI</sequence>
<protein>
    <recommendedName>
        <fullName evidence="1">Myb/SANT-like DNA-binding domain-containing protein</fullName>
    </recommendedName>
</protein>
<dbReference type="EMBL" id="GAKP01000087">
    <property type="protein sequence ID" value="JAC58865.1"/>
    <property type="molecule type" value="Transcribed_RNA"/>
</dbReference>
<accession>A0A034WXD0</accession>
<proteinExistence type="predicted"/>
<feature type="domain" description="Myb/SANT-like DNA-binding" evidence="1">
    <location>
        <begin position="1"/>
        <end position="54"/>
    </location>
</feature>